<gene>
    <name evidence="2" type="ordered locus">MTR_1g117100</name>
</gene>
<evidence type="ECO:0000256" key="1">
    <source>
        <dbReference type="SAM" id="MobiDB-lite"/>
    </source>
</evidence>
<dbReference type="Proteomes" id="UP000002051">
    <property type="component" value="Unassembled WGS sequence"/>
</dbReference>
<dbReference type="EMBL" id="CM001217">
    <property type="protein sequence ID" value="KEH44560.1"/>
    <property type="molecule type" value="Genomic_DNA"/>
</dbReference>
<proteinExistence type="predicted"/>
<evidence type="ECO:0000313" key="3">
    <source>
        <dbReference type="EnsemblPlants" id="KEH44560"/>
    </source>
</evidence>
<dbReference type="HOGENOM" id="CLU_2362859_0_0_1"/>
<reference evidence="2 4" key="2">
    <citation type="journal article" date="2014" name="BMC Genomics">
        <title>An improved genome release (version Mt4.0) for the model legume Medicago truncatula.</title>
        <authorList>
            <person name="Tang H."/>
            <person name="Krishnakumar V."/>
            <person name="Bidwell S."/>
            <person name="Rosen B."/>
            <person name="Chan A."/>
            <person name="Zhou S."/>
            <person name="Gentzbittel L."/>
            <person name="Childs K.L."/>
            <person name="Yandell M."/>
            <person name="Gundlach H."/>
            <person name="Mayer K.F."/>
            <person name="Schwartz D.C."/>
            <person name="Town C.D."/>
        </authorList>
    </citation>
    <scope>GENOME REANNOTATION</scope>
    <source>
        <strain evidence="2">A17</strain>
        <strain evidence="3 4">cv. Jemalong A17</strain>
    </source>
</reference>
<name>A0A072W2T3_MEDTR</name>
<evidence type="ECO:0000313" key="2">
    <source>
        <dbReference type="EMBL" id="KEH44560.1"/>
    </source>
</evidence>
<dbReference type="AlphaFoldDB" id="A0A072W2T3"/>
<protein>
    <submittedName>
        <fullName evidence="2 3">Uncharacterized protein</fullName>
    </submittedName>
</protein>
<keyword evidence="4" id="KW-1185">Reference proteome</keyword>
<reference evidence="2 4" key="1">
    <citation type="journal article" date="2011" name="Nature">
        <title>The Medicago genome provides insight into the evolution of rhizobial symbioses.</title>
        <authorList>
            <person name="Young N.D."/>
            <person name="Debelle F."/>
            <person name="Oldroyd G.E."/>
            <person name="Geurts R."/>
            <person name="Cannon S.B."/>
            <person name="Udvardi M.K."/>
            <person name="Benedito V.A."/>
            <person name="Mayer K.F."/>
            <person name="Gouzy J."/>
            <person name="Schoof H."/>
            <person name="Van de Peer Y."/>
            <person name="Proost S."/>
            <person name="Cook D.R."/>
            <person name="Meyers B.C."/>
            <person name="Spannagl M."/>
            <person name="Cheung F."/>
            <person name="De Mita S."/>
            <person name="Krishnakumar V."/>
            <person name="Gundlach H."/>
            <person name="Zhou S."/>
            <person name="Mudge J."/>
            <person name="Bharti A.K."/>
            <person name="Murray J.D."/>
            <person name="Naoumkina M.A."/>
            <person name="Rosen B."/>
            <person name="Silverstein K.A."/>
            <person name="Tang H."/>
            <person name="Rombauts S."/>
            <person name="Zhao P.X."/>
            <person name="Zhou P."/>
            <person name="Barbe V."/>
            <person name="Bardou P."/>
            <person name="Bechner M."/>
            <person name="Bellec A."/>
            <person name="Berger A."/>
            <person name="Berges H."/>
            <person name="Bidwell S."/>
            <person name="Bisseling T."/>
            <person name="Choisne N."/>
            <person name="Couloux A."/>
            <person name="Denny R."/>
            <person name="Deshpande S."/>
            <person name="Dai X."/>
            <person name="Doyle J.J."/>
            <person name="Dudez A.M."/>
            <person name="Farmer A.D."/>
            <person name="Fouteau S."/>
            <person name="Franken C."/>
            <person name="Gibelin C."/>
            <person name="Gish J."/>
            <person name="Goldstein S."/>
            <person name="Gonzalez A.J."/>
            <person name="Green P.J."/>
            <person name="Hallab A."/>
            <person name="Hartog M."/>
            <person name="Hua A."/>
            <person name="Humphray S.J."/>
            <person name="Jeong D.H."/>
            <person name="Jing Y."/>
            <person name="Jocker A."/>
            <person name="Kenton S.M."/>
            <person name="Kim D.J."/>
            <person name="Klee K."/>
            <person name="Lai H."/>
            <person name="Lang C."/>
            <person name="Lin S."/>
            <person name="Macmil S.L."/>
            <person name="Magdelenat G."/>
            <person name="Matthews L."/>
            <person name="McCorrison J."/>
            <person name="Monaghan E.L."/>
            <person name="Mun J.H."/>
            <person name="Najar F.Z."/>
            <person name="Nicholson C."/>
            <person name="Noirot C."/>
            <person name="O'Bleness M."/>
            <person name="Paule C.R."/>
            <person name="Poulain J."/>
            <person name="Prion F."/>
            <person name="Qin B."/>
            <person name="Qu C."/>
            <person name="Retzel E.F."/>
            <person name="Riddle C."/>
            <person name="Sallet E."/>
            <person name="Samain S."/>
            <person name="Samson N."/>
            <person name="Sanders I."/>
            <person name="Saurat O."/>
            <person name="Scarpelli C."/>
            <person name="Schiex T."/>
            <person name="Segurens B."/>
            <person name="Severin A.J."/>
            <person name="Sherrier D.J."/>
            <person name="Shi R."/>
            <person name="Sims S."/>
            <person name="Singer S.R."/>
            <person name="Sinharoy S."/>
            <person name="Sterck L."/>
            <person name="Viollet A."/>
            <person name="Wang B.B."/>
            <person name="Wang K."/>
            <person name="Wang M."/>
            <person name="Wang X."/>
            <person name="Warfsmann J."/>
            <person name="Weissenbach J."/>
            <person name="White D.D."/>
            <person name="White J.D."/>
            <person name="Wiley G.B."/>
            <person name="Wincker P."/>
            <person name="Xing Y."/>
            <person name="Yang L."/>
            <person name="Yao Z."/>
            <person name="Ying F."/>
            <person name="Zhai J."/>
            <person name="Zhou L."/>
            <person name="Zuber A."/>
            <person name="Denarie J."/>
            <person name="Dixon R.A."/>
            <person name="May G.D."/>
            <person name="Schwartz D.C."/>
            <person name="Rogers J."/>
            <person name="Quetier F."/>
            <person name="Town C.D."/>
            <person name="Roe B.A."/>
        </authorList>
    </citation>
    <scope>NUCLEOTIDE SEQUENCE [LARGE SCALE GENOMIC DNA]</scope>
    <source>
        <strain evidence="2">A17</strain>
        <strain evidence="3 4">cv. Jemalong A17</strain>
    </source>
</reference>
<accession>A0A072W2T3</accession>
<evidence type="ECO:0000313" key="4">
    <source>
        <dbReference type="Proteomes" id="UP000002051"/>
    </source>
</evidence>
<feature type="region of interest" description="Disordered" evidence="1">
    <location>
        <begin position="25"/>
        <end position="44"/>
    </location>
</feature>
<dbReference type="EnsemblPlants" id="KEH44560">
    <property type="protein sequence ID" value="KEH44560"/>
    <property type="gene ID" value="MTR_1g117100"/>
</dbReference>
<sequence>MEKIKDKNITEYIIKRVESTKEKLQSFEDEERSGLRGRHTLEARREESHSSTLVFRVASLGEGASLEAKLLSRFMNPILLHYRKEAALRQREVIRK</sequence>
<organism evidence="2 4">
    <name type="scientific">Medicago truncatula</name>
    <name type="common">Barrel medic</name>
    <name type="synonym">Medicago tribuloides</name>
    <dbReference type="NCBI Taxonomy" id="3880"/>
    <lineage>
        <taxon>Eukaryota</taxon>
        <taxon>Viridiplantae</taxon>
        <taxon>Streptophyta</taxon>
        <taxon>Embryophyta</taxon>
        <taxon>Tracheophyta</taxon>
        <taxon>Spermatophyta</taxon>
        <taxon>Magnoliopsida</taxon>
        <taxon>eudicotyledons</taxon>
        <taxon>Gunneridae</taxon>
        <taxon>Pentapetalae</taxon>
        <taxon>rosids</taxon>
        <taxon>fabids</taxon>
        <taxon>Fabales</taxon>
        <taxon>Fabaceae</taxon>
        <taxon>Papilionoideae</taxon>
        <taxon>50 kb inversion clade</taxon>
        <taxon>NPAAA clade</taxon>
        <taxon>Hologalegina</taxon>
        <taxon>IRL clade</taxon>
        <taxon>Trifolieae</taxon>
        <taxon>Medicago</taxon>
    </lineage>
</organism>
<reference evidence="3" key="3">
    <citation type="submission" date="2015-04" db="UniProtKB">
        <authorList>
            <consortium name="EnsemblPlants"/>
        </authorList>
    </citation>
    <scope>IDENTIFICATION</scope>
    <source>
        <strain evidence="3">cv. Jemalong A17</strain>
    </source>
</reference>